<dbReference type="Gene3D" id="2.20.100.10">
    <property type="entry name" value="Thrombospondin type-1 (TSP1) repeat"/>
    <property type="match status" value="1"/>
</dbReference>
<reference evidence="2" key="1">
    <citation type="submission" date="2025-08" db="UniProtKB">
        <authorList>
            <consortium name="RefSeq"/>
        </authorList>
    </citation>
    <scope>IDENTIFICATION</scope>
    <source>
        <tissue evidence="2">Whole sample</tissue>
    </source>
</reference>
<dbReference type="Proteomes" id="UP000694844">
    <property type="component" value="Chromosome 9"/>
</dbReference>
<evidence type="ECO:0000313" key="1">
    <source>
        <dbReference type="Proteomes" id="UP000694844"/>
    </source>
</evidence>
<evidence type="ECO:0000313" key="2">
    <source>
        <dbReference type="RefSeq" id="XP_022304183.1"/>
    </source>
</evidence>
<name>A0A8B8BLI1_CRAVI</name>
<proteinExistence type="predicted"/>
<dbReference type="InterPro" id="IPR036383">
    <property type="entry name" value="TSP1_rpt_sf"/>
</dbReference>
<dbReference type="GeneID" id="111111481"/>
<dbReference type="SMART" id="SM00209">
    <property type="entry name" value="TSP1"/>
    <property type="match status" value="1"/>
</dbReference>
<dbReference type="RefSeq" id="XP_022304183.1">
    <property type="nucleotide sequence ID" value="XM_022448475.1"/>
</dbReference>
<organism evidence="1 2">
    <name type="scientific">Crassostrea virginica</name>
    <name type="common">Eastern oyster</name>
    <dbReference type="NCBI Taxonomy" id="6565"/>
    <lineage>
        <taxon>Eukaryota</taxon>
        <taxon>Metazoa</taxon>
        <taxon>Spiralia</taxon>
        <taxon>Lophotrochozoa</taxon>
        <taxon>Mollusca</taxon>
        <taxon>Bivalvia</taxon>
        <taxon>Autobranchia</taxon>
        <taxon>Pteriomorphia</taxon>
        <taxon>Ostreida</taxon>
        <taxon>Ostreoidea</taxon>
        <taxon>Ostreidae</taxon>
        <taxon>Crassostrea</taxon>
    </lineage>
</organism>
<dbReference type="OrthoDB" id="347314at2759"/>
<keyword evidence="1" id="KW-1185">Reference proteome</keyword>
<dbReference type="SUPFAM" id="SSF82895">
    <property type="entry name" value="TSP-1 type 1 repeat"/>
    <property type="match status" value="1"/>
</dbReference>
<gene>
    <name evidence="2" type="primary">LOC111111481</name>
</gene>
<accession>A0A8B8BLI1</accession>
<sequence length="103" mass="10912">MELECLYTPWATISSCTRTCGDGFKVQVRGFSLVPKGTPLAEDCDKDLSRNKTCNINACPTPREEALDQPLLLPPVVDTGPHTNVNPVDVVTGVVNAGTAALG</sequence>
<protein>
    <submittedName>
        <fullName evidence="2">Spondin-1-like</fullName>
    </submittedName>
</protein>
<dbReference type="InterPro" id="IPR000884">
    <property type="entry name" value="TSP1_rpt"/>
</dbReference>
<dbReference type="AlphaFoldDB" id="A0A8B8BLI1"/>
<dbReference type="Pfam" id="PF00090">
    <property type="entry name" value="TSP_1"/>
    <property type="match status" value="1"/>
</dbReference>
<dbReference type="KEGG" id="cvn:111111481"/>
<dbReference type="PROSITE" id="PS50092">
    <property type="entry name" value="TSP1"/>
    <property type="match status" value="1"/>
</dbReference>